<reference evidence="1 2" key="1">
    <citation type="journal article" date="2011" name="Nature">
        <title>A high-resolution map of human evolutionary constraint using 29 mammals.</title>
        <authorList>
            <person name="Lindblad-Toh K."/>
            <person name="Garber M."/>
            <person name="Zuk O."/>
            <person name="Lin M.F."/>
            <person name="Parker B.J."/>
            <person name="Washietl S."/>
            <person name="Kheradpour P."/>
            <person name="Ernst J."/>
            <person name="Jordan G."/>
            <person name="Mauceli E."/>
            <person name="Ward L.D."/>
            <person name="Lowe C.B."/>
            <person name="Holloway A.K."/>
            <person name="Clamp M."/>
            <person name="Gnerre S."/>
            <person name="Alfoldi J."/>
            <person name="Beal K."/>
            <person name="Chang J."/>
            <person name="Clawson H."/>
            <person name="Cuff J."/>
            <person name="Di Palma F."/>
            <person name="Fitzgerald S."/>
            <person name="Flicek P."/>
            <person name="Guttman M."/>
            <person name="Hubisz M.J."/>
            <person name="Jaffe D.B."/>
            <person name="Jungreis I."/>
            <person name="Kent W.J."/>
            <person name="Kostka D."/>
            <person name="Lara M."/>
            <person name="Martins A.L."/>
            <person name="Massingham T."/>
            <person name="Moltke I."/>
            <person name="Raney B.J."/>
            <person name="Rasmussen M.D."/>
            <person name="Robinson J."/>
            <person name="Stark A."/>
            <person name="Vilella A.J."/>
            <person name="Wen J."/>
            <person name="Xie X."/>
            <person name="Zody M.C."/>
            <person name="Baldwin J."/>
            <person name="Bloom T."/>
            <person name="Chin C.W."/>
            <person name="Heiman D."/>
            <person name="Nicol R."/>
            <person name="Nusbaum C."/>
            <person name="Young S."/>
            <person name="Wilkinson J."/>
            <person name="Worley K.C."/>
            <person name="Kovar C.L."/>
            <person name="Muzny D.M."/>
            <person name="Gibbs R.A."/>
            <person name="Cree A."/>
            <person name="Dihn H.H."/>
            <person name="Fowler G."/>
            <person name="Jhangiani S."/>
            <person name="Joshi V."/>
            <person name="Lee S."/>
            <person name="Lewis L.R."/>
            <person name="Nazareth L.V."/>
            <person name="Okwuonu G."/>
            <person name="Santibanez J."/>
            <person name="Warren W.C."/>
            <person name="Mardis E.R."/>
            <person name="Weinstock G.M."/>
            <person name="Wilson R.K."/>
            <person name="Delehaunty K."/>
            <person name="Dooling D."/>
            <person name="Fronik C."/>
            <person name="Fulton L."/>
            <person name="Fulton B."/>
            <person name="Graves T."/>
            <person name="Minx P."/>
            <person name="Sodergren E."/>
            <person name="Birney E."/>
            <person name="Margulies E.H."/>
            <person name="Herrero J."/>
            <person name="Green E.D."/>
            <person name="Haussler D."/>
            <person name="Siepel A."/>
            <person name="Goldman N."/>
            <person name="Pollard K.S."/>
            <person name="Pedersen J.S."/>
            <person name="Lander E.S."/>
            <person name="Kellis M."/>
        </authorList>
    </citation>
    <scope>NUCLEOTIDE SEQUENCE [LARGE SCALE GENOMIC DNA]</scope>
    <source>
        <strain evidence="1 2">Thorbecke inbred</strain>
    </source>
</reference>
<dbReference type="InParanoid" id="A0A5F9CH97"/>
<dbReference type="SMR" id="A0A5F9CH97"/>
<accession>A0A5F9CH97</accession>
<dbReference type="Proteomes" id="UP000001811">
    <property type="component" value="Chromosome 8"/>
</dbReference>
<dbReference type="STRING" id="9986.ENSOCUP00000032874"/>
<reference evidence="1" key="3">
    <citation type="submission" date="2025-09" db="UniProtKB">
        <authorList>
            <consortium name="Ensembl"/>
        </authorList>
    </citation>
    <scope>IDENTIFICATION</scope>
    <source>
        <strain evidence="1">Thorbecke</strain>
    </source>
</reference>
<sequence length="53" mass="6164">MMYHGQGQNVYKVMVQPISLIFRHLPNRSGTHVLRLCEQVSMWMESWITVGAC</sequence>
<evidence type="ECO:0000313" key="1">
    <source>
        <dbReference type="Ensembl" id="ENSOCUP00000032874.1"/>
    </source>
</evidence>
<protein>
    <submittedName>
        <fullName evidence="1">Uncharacterized protein</fullName>
    </submittedName>
</protein>
<reference evidence="1" key="2">
    <citation type="submission" date="2025-08" db="UniProtKB">
        <authorList>
            <consortium name="Ensembl"/>
        </authorList>
    </citation>
    <scope>IDENTIFICATION</scope>
    <source>
        <strain evidence="1">Thorbecke</strain>
    </source>
</reference>
<organism evidence="1 2">
    <name type="scientific">Oryctolagus cuniculus</name>
    <name type="common">Rabbit</name>
    <dbReference type="NCBI Taxonomy" id="9986"/>
    <lineage>
        <taxon>Eukaryota</taxon>
        <taxon>Metazoa</taxon>
        <taxon>Chordata</taxon>
        <taxon>Craniata</taxon>
        <taxon>Vertebrata</taxon>
        <taxon>Euteleostomi</taxon>
        <taxon>Mammalia</taxon>
        <taxon>Eutheria</taxon>
        <taxon>Euarchontoglires</taxon>
        <taxon>Glires</taxon>
        <taxon>Lagomorpha</taxon>
        <taxon>Leporidae</taxon>
        <taxon>Oryctolagus</taxon>
    </lineage>
</organism>
<dbReference type="EMBL" id="AAGW02045146">
    <property type="status" value="NOT_ANNOTATED_CDS"/>
    <property type="molecule type" value="Genomic_DNA"/>
</dbReference>
<dbReference type="AlphaFoldDB" id="A0A5F9CH97"/>
<evidence type="ECO:0000313" key="2">
    <source>
        <dbReference type="Proteomes" id="UP000001811"/>
    </source>
</evidence>
<name>A0A5F9CH97_RABIT</name>
<proteinExistence type="predicted"/>
<dbReference type="Ensembl" id="ENSOCUT00000055026.1">
    <property type="protein sequence ID" value="ENSOCUP00000032874.1"/>
    <property type="gene ID" value="ENSOCUG00000033986.1"/>
</dbReference>
<keyword evidence="2" id="KW-1185">Reference proteome</keyword>